<sequence length="319" mass="34100">MISNRWIEQRKGSWGRLDTLTRQVESSGIRVLSGTELRELGLLYRQAAADLSAVRSDRASGTLEEYLNGLLSRAHNRIYSGRKAGLGSVYRFFSREYPPVFRQLFPYVAASFLIFLAGAVLGTLLTLSRPDFMRLMLGPAMLETIERHEMWTHSIVSMKPQASSAILTNNISVSFAAFAGGILAGLGTIFLMFQNGLQMGVISTACSRAHMALDLFSFVAAHGALELPSIFIAGGAGLRLTTALLFPGMLSRRDSLAQGGREAIRLLAGVIPLLVVAGMLEAFLSPSGAPAGVKFAVGAALLSGLAFWLAEGGSEKSAG</sequence>
<dbReference type="RefSeq" id="WP_050059566.1">
    <property type="nucleotide sequence ID" value="NZ_JACHEK010000005.1"/>
</dbReference>
<dbReference type="InterPro" id="IPR002798">
    <property type="entry name" value="SpoIIM-like"/>
</dbReference>
<dbReference type="OrthoDB" id="9800053at2"/>
<dbReference type="EMBL" id="JACHEK010000005">
    <property type="protein sequence ID" value="MBB6144881.1"/>
    <property type="molecule type" value="Genomic_DNA"/>
</dbReference>
<evidence type="ECO:0000313" key="3">
    <source>
        <dbReference type="Proteomes" id="UP000538666"/>
    </source>
</evidence>
<dbReference type="Pfam" id="PF01944">
    <property type="entry name" value="SpoIIM"/>
    <property type="match status" value="1"/>
</dbReference>
<dbReference type="PANTHER" id="PTHR35337">
    <property type="entry name" value="SLR1478 PROTEIN"/>
    <property type="match status" value="1"/>
</dbReference>
<feature type="transmembrane region" description="Helical" evidence="1">
    <location>
        <begin position="230"/>
        <end position="251"/>
    </location>
</feature>
<reference evidence="2 3" key="1">
    <citation type="submission" date="2020-08" db="EMBL/GenBank/DDBJ databases">
        <title>Genomic Encyclopedia of Type Strains, Phase IV (KMG-IV): sequencing the most valuable type-strain genomes for metagenomic binning, comparative biology and taxonomic classification.</title>
        <authorList>
            <person name="Goeker M."/>
        </authorList>
    </citation>
    <scope>NUCLEOTIDE SEQUENCE [LARGE SCALE GENOMIC DNA]</scope>
    <source>
        <strain evidence="2 3">DSM 103733</strain>
    </source>
</reference>
<keyword evidence="1" id="KW-1133">Transmembrane helix</keyword>
<feature type="transmembrane region" description="Helical" evidence="1">
    <location>
        <begin position="263"/>
        <end position="285"/>
    </location>
</feature>
<proteinExistence type="predicted"/>
<keyword evidence="3" id="KW-1185">Reference proteome</keyword>
<name>A0A841K106_9BACT</name>
<keyword evidence="1" id="KW-0472">Membrane</keyword>
<feature type="transmembrane region" description="Helical" evidence="1">
    <location>
        <begin position="291"/>
        <end position="310"/>
    </location>
</feature>
<feature type="transmembrane region" description="Helical" evidence="1">
    <location>
        <begin position="171"/>
        <end position="193"/>
    </location>
</feature>
<feature type="transmembrane region" description="Helical" evidence="1">
    <location>
        <begin position="104"/>
        <end position="127"/>
    </location>
</feature>
<accession>A0A841K106</accession>
<evidence type="ECO:0000313" key="2">
    <source>
        <dbReference type="EMBL" id="MBB6144881.1"/>
    </source>
</evidence>
<organism evidence="2 3">
    <name type="scientific">Silvibacterium bohemicum</name>
    <dbReference type="NCBI Taxonomy" id="1577686"/>
    <lineage>
        <taxon>Bacteria</taxon>
        <taxon>Pseudomonadati</taxon>
        <taxon>Acidobacteriota</taxon>
        <taxon>Terriglobia</taxon>
        <taxon>Terriglobales</taxon>
        <taxon>Acidobacteriaceae</taxon>
        <taxon>Silvibacterium</taxon>
    </lineage>
</organism>
<gene>
    <name evidence="2" type="ORF">HNQ77_002837</name>
</gene>
<dbReference type="Proteomes" id="UP000538666">
    <property type="component" value="Unassembled WGS sequence"/>
</dbReference>
<comment type="caution">
    <text evidence="2">The sequence shown here is derived from an EMBL/GenBank/DDBJ whole genome shotgun (WGS) entry which is preliminary data.</text>
</comment>
<dbReference type="PANTHER" id="PTHR35337:SF1">
    <property type="entry name" value="SLR1478 PROTEIN"/>
    <property type="match status" value="1"/>
</dbReference>
<dbReference type="AlphaFoldDB" id="A0A841K106"/>
<keyword evidence="1" id="KW-0812">Transmembrane</keyword>
<protein>
    <submittedName>
        <fullName evidence="2">Putative membrane protein SpoIIM required for sporulation</fullName>
    </submittedName>
</protein>
<evidence type="ECO:0000256" key="1">
    <source>
        <dbReference type="SAM" id="Phobius"/>
    </source>
</evidence>